<feature type="transmembrane region" description="Helical" evidence="9">
    <location>
        <begin position="268"/>
        <end position="295"/>
    </location>
</feature>
<dbReference type="InterPro" id="IPR036392">
    <property type="entry name" value="PLAT/LH2_dom_sf"/>
</dbReference>
<dbReference type="InterPro" id="IPR042060">
    <property type="entry name" value="PLAT_polycystin1"/>
</dbReference>
<evidence type="ECO:0000256" key="7">
    <source>
        <dbReference type="ARBA" id="ARBA00023157"/>
    </source>
</evidence>
<name>A0A7J7KCX0_BUGNE</name>
<dbReference type="InterPro" id="IPR046338">
    <property type="entry name" value="GAIN_dom_sf"/>
</dbReference>
<evidence type="ECO:0000256" key="8">
    <source>
        <dbReference type="PROSITE-ProRule" id="PRU00152"/>
    </source>
</evidence>
<dbReference type="Pfam" id="PF01825">
    <property type="entry name" value="GPS"/>
    <property type="match status" value="1"/>
</dbReference>
<dbReference type="InterPro" id="IPR001024">
    <property type="entry name" value="PLAT/LH2_dom"/>
</dbReference>
<keyword evidence="6 9" id="KW-0472">Membrane</keyword>
<keyword evidence="7" id="KW-1015">Disulfide bond</keyword>
<dbReference type="CDD" id="cd01752">
    <property type="entry name" value="PLAT_polycystin"/>
    <property type="match status" value="1"/>
</dbReference>
<evidence type="ECO:0000259" key="10">
    <source>
        <dbReference type="PROSITE" id="PS50095"/>
    </source>
</evidence>
<feature type="transmembrane region" description="Helical" evidence="9">
    <location>
        <begin position="787"/>
        <end position="807"/>
    </location>
</feature>
<evidence type="ECO:0000259" key="11">
    <source>
        <dbReference type="PROSITE" id="PS50221"/>
    </source>
</evidence>
<keyword evidence="3 9" id="KW-0812">Transmembrane</keyword>
<protein>
    <submittedName>
        <fullName evidence="12">PKD1L1</fullName>
    </submittedName>
</protein>
<dbReference type="SMART" id="SM00308">
    <property type="entry name" value="LH2"/>
    <property type="match status" value="1"/>
</dbReference>
<dbReference type="PROSITE" id="PS50095">
    <property type="entry name" value="PLAT"/>
    <property type="match status" value="1"/>
</dbReference>
<dbReference type="PANTHER" id="PTHR46730">
    <property type="entry name" value="POLYCYSTIN-1"/>
    <property type="match status" value="1"/>
</dbReference>
<evidence type="ECO:0000256" key="6">
    <source>
        <dbReference type="ARBA" id="ARBA00023136"/>
    </source>
</evidence>
<dbReference type="OrthoDB" id="10044145at2759"/>
<evidence type="ECO:0000313" key="12">
    <source>
        <dbReference type="EMBL" id="KAF6035458.1"/>
    </source>
</evidence>
<evidence type="ECO:0000256" key="2">
    <source>
        <dbReference type="ARBA" id="ARBA00007200"/>
    </source>
</evidence>
<feature type="domain" description="GAIN-B" evidence="11">
    <location>
        <begin position="372"/>
        <end position="524"/>
    </location>
</feature>
<sequence>MFGNRRATCRQPHIVLPQNYTLNKTATDAMHSLVNWSHELDWYDETRSWGGVFTIRTNILAVSEVLNRVVQTEDSLAHVQQRTTTRSQLLSQLISTPHRYMAEVEQKLVVLKYIVKLDDNSTMKAMDLLADLVRAFVDYAPTDRPRNVTATTNLVLTISSQLMRCVSSATSEVLRNTYSDSRKLDYAINSMIMASLNTDYVPTAKHIVSDVNGMTIVSHKHTRVSDETISHGNVSFTIPSKLLEHTQGIKASAPCEFLRAHCSCYSDCCYSVCLLHSIVWISSIVWIILSVMSLVQDCYSTTMMQYPVNPFKAGVHSAVTSINVFDCDGKEITDIRTDDPEAHVGFAVPSLHNKVSDSQVLHTLHKANMNIHSLDISRSKDRFLNLVLEFEPVEGHTFPITILIRKGSPPTPHAGGWDKKLTVYSQDRHVKLFLDDGELGSARKMYVGLADVKFNEGKPRERQVKERNYTMTSWWSDCVYWDTLIHDWSTQGCRVTSDTTLAMTHCSCSHMTAFATRQEVVRVKVTKEKVEDYFKLEYYPTTVVIVSIIVLTYVVLAAVSYMADRKCPVQERVIPIQDNSSTDTQRYIITLETGSEPGSGTTAKVSMVLHGEIGMSETRELVGPEDCQVFQTNSRDTFLLTLPASIGPIWKVQLWHDNKGGSPGWYVKRVTVRDIEHGQSYYFLCERWLAVEEQDGKVEREFMALDSHIGFNVVFKVKAPQYFNDYHLIRSLVYKPTYSHFSRVERLTCVFVGLLAHMALCTAYYYVEVEEYRGQYNLFDLSSNTVIVSLAVNAMACPLMLALSMLFRRSSIGVGQLPGLNTVRKVY</sequence>
<dbReference type="Gene3D" id="2.60.60.20">
    <property type="entry name" value="PLAT/LH2 domain"/>
    <property type="match status" value="1"/>
</dbReference>
<accession>A0A7J7KCX0</accession>
<dbReference type="GO" id="GO:0005261">
    <property type="term" value="F:monoatomic cation channel activity"/>
    <property type="evidence" value="ECO:0007669"/>
    <property type="project" value="TreeGrafter"/>
</dbReference>
<dbReference type="EMBL" id="VXIV02000875">
    <property type="protein sequence ID" value="KAF6035458.1"/>
    <property type="molecule type" value="Genomic_DNA"/>
</dbReference>
<dbReference type="AlphaFoldDB" id="A0A7J7KCX0"/>
<evidence type="ECO:0000256" key="1">
    <source>
        <dbReference type="ARBA" id="ARBA00004370"/>
    </source>
</evidence>
<dbReference type="PANTHER" id="PTHR46730:SF1">
    <property type="entry name" value="PLAT DOMAIN-CONTAINING PROTEIN"/>
    <property type="match status" value="1"/>
</dbReference>
<comment type="caution">
    <text evidence="8">Lacks conserved residue(s) required for the propagation of feature annotation.</text>
</comment>
<comment type="subcellular location">
    <subcellularLocation>
        <location evidence="1">Membrane</location>
    </subcellularLocation>
</comment>
<dbReference type="PROSITE" id="PS50221">
    <property type="entry name" value="GAIN_B"/>
    <property type="match status" value="1"/>
</dbReference>
<evidence type="ECO:0000256" key="3">
    <source>
        <dbReference type="ARBA" id="ARBA00022692"/>
    </source>
</evidence>
<dbReference type="Gene3D" id="2.60.220.50">
    <property type="match status" value="1"/>
</dbReference>
<dbReference type="InterPro" id="IPR000203">
    <property type="entry name" value="GPS"/>
</dbReference>
<keyword evidence="13" id="KW-1185">Reference proteome</keyword>
<evidence type="ECO:0000256" key="9">
    <source>
        <dbReference type="SAM" id="Phobius"/>
    </source>
</evidence>
<evidence type="ECO:0000256" key="4">
    <source>
        <dbReference type="ARBA" id="ARBA00022737"/>
    </source>
</evidence>
<dbReference type="SMART" id="SM00303">
    <property type="entry name" value="GPS"/>
    <property type="match status" value="1"/>
</dbReference>
<keyword evidence="5 9" id="KW-1133">Transmembrane helix</keyword>
<gene>
    <name evidence="12" type="ORF">EB796_006241</name>
</gene>
<organism evidence="12 13">
    <name type="scientific">Bugula neritina</name>
    <name type="common">Brown bryozoan</name>
    <name type="synonym">Sertularia neritina</name>
    <dbReference type="NCBI Taxonomy" id="10212"/>
    <lineage>
        <taxon>Eukaryota</taxon>
        <taxon>Metazoa</taxon>
        <taxon>Spiralia</taxon>
        <taxon>Lophotrochozoa</taxon>
        <taxon>Bryozoa</taxon>
        <taxon>Gymnolaemata</taxon>
        <taxon>Cheilostomatida</taxon>
        <taxon>Flustrina</taxon>
        <taxon>Buguloidea</taxon>
        <taxon>Bugulidae</taxon>
        <taxon>Bugula</taxon>
    </lineage>
</organism>
<reference evidence="12" key="1">
    <citation type="submission" date="2020-06" db="EMBL/GenBank/DDBJ databases">
        <title>Draft genome of Bugula neritina, a colonial animal packing powerful symbionts and potential medicines.</title>
        <authorList>
            <person name="Rayko M."/>
        </authorList>
    </citation>
    <scope>NUCLEOTIDE SEQUENCE [LARGE SCALE GENOMIC DNA]</scope>
    <source>
        <strain evidence="12">Kwan_BN1</strain>
    </source>
</reference>
<feature type="domain" description="PLAT" evidence="10">
    <location>
        <begin position="585"/>
        <end position="703"/>
    </location>
</feature>
<dbReference type="Pfam" id="PF01477">
    <property type="entry name" value="PLAT"/>
    <property type="match status" value="1"/>
</dbReference>
<dbReference type="GO" id="GO:0006816">
    <property type="term" value="P:calcium ion transport"/>
    <property type="evidence" value="ECO:0007669"/>
    <property type="project" value="TreeGrafter"/>
</dbReference>
<feature type="transmembrane region" description="Helical" evidence="9">
    <location>
        <begin position="538"/>
        <end position="563"/>
    </location>
</feature>
<keyword evidence="4" id="KW-0677">Repeat</keyword>
<evidence type="ECO:0000313" key="13">
    <source>
        <dbReference type="Proteomes" id="UP000593567"/>
    </source>
</evidence>
<dbReference type="GO" id="GO:0005886">
    <property type="term" value="C:plasma membrane"/>
    <property type="evidence" value="ECO:0007669"/>
    <property type="project" value="TreeGrafter"/>
</dbReference>
<dbReference type="InterPro" id="IPR057244">
    <property type="entry name" value="GAIN_B"/>
</dbReference>
<dbReference type="Proteomes" id="UP000593567">
    <property type="component" value="Unassembled WGS sequence"/>
</dbReference>
<evidence type="ECO:0000256" key="5">
    <source>
        <dbReference type="ARBA" id="ARBA00022989"/>
    </source>
</evidence>
<dbReference type="SUPFAM" id="SSF49723">
    <property type="entry name" value="Lipase/lipooxygenase domain (PLAT/LH2 domain)"/>
    <property type="match status" value="1"/>
</dbReference>
<feature type="transmembrane region" description="Helical" evidence="9">
    <location>
        <begin position="747"/>
        <end position="767"/>
    </location>
</feature>
<comment type="caution">
    <text evidence="12">The sequence shown here is derived from an EMBL/GenBank/DDBJ whole genome shotgun (WGS) entry which is preliminary data.</text>
</comment>
<comment type="similarity">
    <text evidence="2">Belongs to the polycystin family.</text>
</comment>
<proteinExistence type="inferred from homology"/>